<dbReference type="Proteomes" id="UP001598130">
    <property type="component" value="Unassembled WGS sequence"/>
</dbReference>
<evidence type="ECO:0000313" key="3">
    <source>
        <dbReference type="EMBL" id="MFD3262814.1"/>
    </source>
</evidence>
<accession>A0ABW6CIR6</accession>
<evidence type="ECO:0000259" key="2">
    <source>
        <dbReference type="Pfam" id="PF01266"/>
    </source>
</evidence>
<dbReference type="SUPFAM" id="SSF51905">
    <property type="entry name" value="FAD/NAD(P)-binding domain"/>
    <property type="match status" value="1"/>
</dbReference>
<keyword evidence="1" id="KW-0560">Oxidoreductase</keyword>
<organism evidence="3 4">
    <name type="scientific">Phenylobacterium ferrooxidans</name>
    <dbReference type="NCBI Taxonomy" id="2982689"/>
    <lineage>
        <taxon>Bacteria</taxon>
        <taxon>Pseudomonadati</taxon>
        <taxon>Pseudomonadota</taxon>
        <taxon>Alphaproteobacteria</taxon>
        <taxon>Caulobacterales</taxon>
        <taxon>Caulobacteraceae</taxon>
        <taxon>Phenylobacterium</taxon>
    </lineage>
</organism>
<proteinExistence type="predicted"/>
<keyword evidence="4" id="KW-1185">Reference proteome</keyword>
<evidence type="ECO:0000313" key="4">
    <source>
        <dbReference type="Proteomes" id="UP001598130"/>
    </source>
</evidence>
<feature type="domain" description="FAD dependent oxidoreductase" evidence="2">
    <location>
        <begin position="11"/>
        <end position="169"/>
    </location>
</feature>
<feature type="non-terminal residue" evidence="3">
    <location>
        <position position="170"/>
    </location>
</feature>
<dbReference type="Gene3D" id="3.50.50.60">
    <property type="entry name" value="FAD/NAD(P)-binding domain"/>
    <property type="match status" value="1"/>
</dbReference>
<name>A0ABW6CIR6_9CAUL</name>
<dbReference type="Pfam" id="PF01266">
    <property type="entry name" value="DAO"/>
    <property type="match status" value="1"/>
</dbReference>
<dbReference type="EMBL" id="JAOTJD010000003">
    <property type="protein sequence ID" value="MFD3262814.1"/>
    <property type="molecule type" value="Genomic_DNA"/>
</dbReference>
<dbReference type="InterPro" id="IPR006076">
    <property type="entry name" value="FAD-dep_OxRdtase"/>
</dbReference>
<sequence length="170" mass="17802">MSACPSRKGFDVVVLGGGIAGAGLAAQLAGELRVALVEQEPQLGYHTTGRSAAMYIPSYAGPAVWPLTAASRGFFEGPPRGFAGRLLSPRPVLHIARADQTDRLDDFARRSAGVAALRRLGREGALRQAPILRPQAVATALLETEAGDLDVARLHGGMVRRAQEAGAVIL</sequence>
<protein>
    <submittedName>
        <fullName evidence="3">FAD-binding oxidoreductase</fullName>
    </submittedName>
</protein>
<dbReference type="Gene3D" id="3.30.9.10">
    <property type="entry name" value="D-Amino Acid Oxidase, subunit A, domain 2"/>
    <property type="match status" value="1"/>
</dbReference>
<reference evidence="3 4" key="1">
    <citation type="submission" date="2022-09" db="EMBL/GenBank/DDBJ databases">
        <title>New species of Phenylobacterium.</title>
        <authorList>
            <person name="Mieszkin S."/>
        </authorList>
    </citation>
    <scope>NUCLEOTIDE SEQUENCE [LARGE SCALE GENOMIC DNA]</scope>
    <source>
        <strain evidence="3 4">HK31-G</strain>
    </source>
</reference>
<evidence type="ECO:0000256" key="1">
    <source>
        <dbReference type="ARBA" id="ARBA00023002"/>
    </source>
</evidence>
<dbReference type="RefSeq" id="WP_377367263.1">
    <property type="nucleotide sequence ID" value="NZ_JAOTJD010000003.1"/>
</dbReference>
<dbReference type="InterPro" id="IPR036188">
    <property type="entry name" value="FAD/NAD-bd_sf"/>
</dbReference>
<gene>
    <name evidence="3" type="ORF">OCL97_02415</name>
</gene>
<comment type="caution">
    <text evidence="3">The sequence shown here is derived from an EMBL/GenBank/DDBJ whole genome shotgun (WGS) entry which is preliminary data.</text>
</comment>